<name>A0A8C8CYZ6_ONCTS</name>
<dbReference type="CDD" id="cd14438">
    <property type="entry name" value="Hip_N"/>
    <property type="match status" value="1"/>
</dbReference>
<keyword evidence="3" id="KW-0963">Cytoplasm</keyword>
<feature type="compositionally biased region" description="Basic and acidic residues" evidence="8">
    <location>
        <begin position="222"/>
        <end position="253"/>
    </location>
</feature>
<keyword evidence="5 7" id="KW-0802">TPR repeat</keyword>
<keyword evidence="4" id="KW-0677">Repeat</keyword>
<dbReference type="SMART" id="SM00727">
    <property type="entry name" value="STI1"/>
    <property type="match status" value="1"/>
</dbReference>
<evidence type="ECO:0000256" key="7">
    <source>
        <dbReference type="PROSITE-ProRule" id="PRU00339"/>
    </source>
</evidence>
<keyword evidence="11" id="KW-1185">Reference proteome</keyword>
<accession>A0A8C8CYZ6</accession>
<gene>
    <name evidence="10" type="primary">LOC112258812</name>
</gene>
<dbReference type="PANTHER" id="PTHR45883:SF2">
    <property type="entry name" value="HSC70-INTERACTING PROTEIN"/>
    <property type="match status" value="1"/>
</dbReference>
<dbReference type="InterPro" id="IPR006636">
    <property type="entry name" value="STI1_HS-bd"/>
</dbReference>
<dbReference type="InterPro" id="IPR034649">
    <property type="entry name" value="Hip_N"/>
</dbReference>
<dbReference type="GO" id="GO:0005737">
    <property type="term" value="C:cytoplasm"/>
    <property type="evidence" value="ECO:0007669"/>
    <property type="project" value="UniProtKB-SubCell"/>
</dbReference>
<dbReference type="Pfam" id="PF13181">
    <property type="entry name" value="TPR_8"/>
    <property type="match status" value="1"/>
</dbReference>
<feature type="region of interest" description="Disordered" evidence="8">
    <location>
        <begin position="219"/>
        <end position="268"/>
    </location>
</feature>
<dbReference type="Ensembl" id="ENSOTST00005020802.2">
    <property type="protein sequence ID" value="ENSOTSP00005019131.2"/>
    <property type="gene ID" value="ENSOTSG00005009275.2"/>
</dbReference>
<dbReference type="PANTHER" id="PTHR45883">
    <property type="entry name" value="HSC70-INTERACTING PROTEIN"/>
    <property type="match status" value="1"/>
</dbReference>
<evidence type="ECO:0000256" key="3">
    <source>
        <dbReference type="ARBA" id="ARBA00022490"/>
    </source>
</evidence>
<dbReference type="GeneTree" id="ENSGT00390000001347"/>
<dbReference type="Gene3D" id="6.10.250.3420">
    <property type="match status" value="1"/>
</dbReference>
<evidence type="ECO:0000256" key="8">
    <source>
        <dbReference type="SAM" id="MobiDB-lite"/>
    </source>
</evidence>
<evidence type="ECO:0000313" key="11">
    <source>
        <dbReference type="Proteomes" id="UP000694402"/>
    </source>
</evidence>
<evidence type="ECO:0000313" key="10">
    <source>
        <dbReference type="Ensembl" id="ENSOTSP00005019131.2"/>
    </source>
</evidence>
<feature type="compositionally biased region" description="Gly residues" evidence="8">
    <location>
        <begin position="256"/>
        <end position="268"/>
    </location>
</feature>
<dbReference type="FunFam" id="1.25.40.10:FF:000080">
    <property type="entry name" value="hsc70-interacting protein-like isoform X1"/>
    <property type="match status" value="1"/>
</dbReference>
<dbReference type="Pfam" id="PF18253">
    <property type="entry name" value="HipN"/>
    <property type="match status" value="1"/>
</dbReference>
<evidence type="ECO:0000256" key="4">
    <source>
        <dbReference type="ARBA" id="ARBA00022737"/>
    </source>
</evidence>
<dbReference type="InterPro" id="IPR011990">
    <property type="entry name" value="TPR-like_helical_dom_sf"/>
</dbReference>
<comment type="subcellular location">
    <subcellularLocation>
        <location evidence="1">Cytoplasm</location>
    </subcellularLocation>
</comment>
<proteinExistence type="inferred from homology"/>
<feature type="repeat" description="TPR" evidence="7">
    <location>
        <begin position="96"/>
        <end position="129"/>
    </location>
</feature>
<dbReference type="Pfam" id="PF17830">
    <property type="entry name" value="STI1-HOP_DP"/>
    <property type="match status" value="1"/>
</dbReference>
<organism evidence="10 11">
    <name type="scientific">Oncorhynchus tshawytscha</name>
    <name type="common">Chinook salmon</name>
    <name type="synonym">Salmo tshawytscha</name>
    <dbReference type="NCBI Taxonomy" id="74940"/>
    <lineage>
        <taxon>Eukaryota</taxon>
        <taxon>Metazoa</taxon>
        <taxon>Chordata</taxon>
        <taxon>Craniata</taxon>
        <taxon>Vertebrata</taxon>
        <taxon>Euteleostomi</taxon>
        <taxon>Actinopterygii</taxon>
        <taxon>Neopterygii</taxon>
        <taxon>Teleostei</taxon>
        <taxon>Protacanthopterygii</taxon>
        <taxon>Salmoniformes</taxon>
        <taxon>Salmonidae</taxon>
        <taxon>Salmoninae</taxon>
        <taxon>Oncorhynchus</taxon>
    </lineage>
</organism>
<dbReference type="PROSITE" id="PS50005">
    <property type="entry name" value="TPR"/>
    <property type="match status" value="2"/>
</dbReference>
<dbReference type="SMART" id="SM00028">
    <property type="entry name" value="TPR"/>
    <property type="match status" value="3"/>
</dbReference>
<evidence type="ECO:0000256" key="2">
    <source>
        <dbReference type="ARBA" id="ARBA00009015"/>
    </source>
</evidence>
<evidence type="ECO:0000256" key="6">
    <source>
        <dbReference type="ARBA" id="ARBA00037033"/>
    </source>
</evidence>
<reference evidence="10" key="1">
    <citation type="submission" date="2025-08" db="UniProtKB">
        <authorList>
            <consortium name="Ensembl"/>
        </authorList>
    </citation>
    <scope>IDENTIFICATION</scope>
</reference>
<dbReference type="InterPro" id="IPR041243">
    <property type="entry name" value="STI1/HOP_DP"/>
</dbReference>
<dbReference type="Proteomes" id="UP000694402">
    <property type="component" value="Unassembled WGS sequence"/>
</dbReference>
<dbReference type="Gene3D" id="1.25.40.10">
    <property type="entry name" value="Tetratricopeptide repeat domain"/>
    <property type="match status" value="1"/>
</dbReference>
<evidence type="ECO:0000256" key="1">
    <source>
        <dbReference type="ARBA" id="ARBA00004496"/>
    </source>
</evidence>
<dbReference type="SUPFAM" id="SSF48452">
    <property type="entry name" value="TPR-like"/>
    <property type="match status" value="1"/>
</dbReference>
<dbReference type="AlphaFoldDB" id="A0A8C8CYZ6"/>
<feature type="domain" description="STI1" evidence="9">
    <location>
        <begin position="287"/>
        <end position="326"/>
    </location>
</feature>
<dbReference type="Gene3D" id="1.10.260.100">
    <property type="match status" value="1"/>
</dbReference>
<dbReference type="FunFam" id="6.10.250.3420:FF:000001">
    <property type="entry name" value="Hsc70-interacting protein-like protein"/>
    <property type="match status" value="1"/>
</dbReference>
<dbReference type="GO" id="GO:0046983">
    <property type="term" value="F:protein dimerization activity"/>
    <property type="evidence" value="ECO:0007669"/>
    <property type="project" value="InterPro"/>
</dbReference>
<sequence length="338" mass="37543">MDPRKVHELKAFVKLCDENPSILHLPELGFLRAWLQGMGATIPQAPQNDSSCKSLMDPLATSEIDQDGVIEPDTDEPQEMGDFENLEVTEEMMDQANEKKMEAIEALGEGDLQKALDLFTEAIKLNPRVAIMYAKRASVYIRMQKPNAAKRDCDRAIDINPDSAQPYKWRGKAHKLLGHWEEAAKDLATACKLDYDEDASAMLKEVQPKANKIIEHRRKYERKREEREIKDRKERVKKAREEHEKAQREEEARQAGAGGFPGGAGGFPGGAGGSPFGMPGLGELFNDPEVLNAMKDPEVMAAFQDVAQNPANIAKYQGNPKVMALITKLSAKFGSPSP</sequence>
<evidence type="ECO:0000259" key="9">
    <source>
        <dbReference type="SMART" id="SM00727"/>
    </source>
</evidence>
<feature type="repeat" description="TPR" evidence="7">
    <location>
        <begin position="130"/>
        <end position="163"/>
    </location>
</feature>
<dbReference type="InterPro" id="IPR019734">
    <property type="entry name" value="TPR_rpt"/>
</dbReference>
<reference evidence="10" key="2">
    <citation type="submission" date="2025-09" db="UniProtKB">
        <authorList>
            <consortium name="Ensembl"/>
        </authorList>
    </citation>
    <scope>IDENTIFICATION</scope>
</reference>
<evidence type="ECO:0000256" key="5">
    <source>
        <dbReference type="ARBA" id="ARBA00022803"/>
    </source>
</evidence>
<comment type="function">
    <text evidence="6">One HIP oligomer binds the ATPase domains of at least two HSC70 molecules dependent on activation of the HSC70 ATPase by HSP40. Stabilizes the ADP state of HSC70 that has a high affinity for substrate protein. Through its own chaperone activity, it may contribute to the interaction of HSC70 with various target proteins.</text>
</comment>
<dbReference type="GO" id="GO:0030544">
    <property type="term" value="F:Hsp70 protein binding"/>
    <property type="evidence" value="ECO:0007669"/>
    <property type="project" value="TreeGrafter"/>
</dbReference>
<protein>
    <recommendedName>
        <fullName evidence="9">STI1 domain-containing protein</fullName>
    </recommendedName>
</protein>
<comment type="similarity">
    <text evidence="2">Belongs to the FAM10 family.</text>
</comment>